<gene>
    <name evidence="2" type="ORF">RhiirA5_425368</name>
</gene>
<organism evidence="2 3">
    <name type="scientific">Rhizophagus irregularis</name>
    <dbReference type="NCBI Taxonomy" id="588596"/>
    <lineage>
        <taxon>Eukaryota</taxon>
        <taxon>Fungi</taxon>
        <taxon>Fungi incertae sedis</taxon>
        <taxon>Mucoromycota</taxon>
        <taxon>Glomeromycotina</taxon>
        <taxon>Glomeromycetes</taxon>
        <taxon>Glomerales</taxon>
        <taxon>Glomeraceae</taxon>
        <taxon>Rhizophagus</taxon>
    </lineage>
</organism>
<protein>
    <submittedName>
        <fullName evidence="2">Uncharacterized protein</fullName>
    </submittedName>
</protein>
<dbReference type="EMBL" id="LLXJ01001400">
    <property type="protein sequence ID" value="PKC02352.1"/>
    <property type="molecule type" value="Genomic_DNA"/>
</dbReference>
<dbReference type="Proteomes" id="UP000232722">
    <property type="component" value="Unassembled WGS sequence"/>
</dbReference>
<keyword evidence="1" id="KW-0472">Membrane</keyword>
<evidence type="ECO:0000256" key="1">
    <source>
        <dbReference type="SAM" id="Phobius"/>
    </source>
</evidence>
<evidence type="ECO:0000313" key="2">
    <source>
        <dbReference type="EMBL" id="PKC02352.1"/>
    </source>
</evidence>
<keyword evidence="1" id="KW-0812">Transmembrane</keyword>
<dbReference type="VEuPathDB" id="FungiDB:FUN_009161"/>
<sequence length="228" mass="26486">MIAYRPVSNQFGIIRIHVSGIIMHLIVLMNDASIIPSQLENEIKDEELERHILNTQKPQQYQENVTNALADIQQNEQVSPSSRQRREYYPTIQVLVFWQLCYKNYNEYIILSIAPSANLTSPGHFFAYDEALETFGENNISLFILIFIKDLCVDVNVNDTKSIYVKYKYDLPSDPEGSSYLKREMAFPDDEIVLNLKLPRKQLMLLNPHIQTANTVEYSAFKKEAKQY</sequence>
<keyword evidence="1" id="KW-1133">Transmembrane helix</keyword>
<feature type="transmembrane region" description="Helical" evidence="1">
    <location>
        <begin position="12"/>
        <end position="29"/>
    </location>
</feature>
<dbReference type="AlphaFoldDB" id="A0A2N0P6A7"/>
<reference evidence="2 3" key="1">
    <citation type="submission" date="2016-04" db="EMBL/GenBank/DDBJ databases">
        <title>Genome analyses suggest a sexual origin of heterokaryosis in a supposedly ancient asexual fungus.</title>
        <authorList>
            <person name="Ropars J."/>
            <person name="Sedzielewska K."/>
            <person name="Noel J."/>
            <person name="Charron P."/>
            <person name="Farinelli L."/>
            <person name="Marton T."/>
            <person name="Kruger M."/>
            <person name="Pelin A."/>
            <person name="Brachmann A."/>
            <person name="Corradi N."/>
        </authorList>
    </citation>
    <scope>NUCLEOTIDE SEQUENCE [LARGE SCALE GENOMIC DNA]</scope>
    <source>
        <strain evidence="2 3">A5</strain>
    </source>
</reference>
<accession>A0A2N0P6A7</accession>
<reference evidence="2 3" key="2">
    <citation type="submission" date="2017-09" db="EMBL/GenBank/DDBJ databases">
        <title>Extensive intraspecific genome diversity in a model arbuscular mycorrhizal fungus.</title>
        <authorList>
            <person name="Chen E.C."/>
            <person name="Morin E."/>
            <person name="Beaudet D."/>
            <person name="Noel J."/>
            <person name="Ndikumana S."/>
            <person name="Charron P."/>
            <person name="St-Onge C."/>
            <person name="Giorgi J."/>
            <person name="Grigoriev I.V."/>
            <person name="Roux C."/>
            <person name="Martin F.M."/>
            <person name="Corradi N."/>
        </authorList>
    </citation>
    <scope>NUCLEOTIDE SEQUENCE [LARGE SCALE GENOMIC DNA]</scope>
    <source>
        <strain evidence="2 3">A5</strain>
    </source>
</reference>
<dbReference type="VEuPathDB" id="FungiDB:RhiirA1_454652"/>
<proteinExistence type="predicted"/>
<evidence type="ECO:0000313" key="3">
    <source>
        <dbReference type="Proteomes" id="UP000232722"/>
    </source>
</evidence>
<comment type="caution">
    <text evidence="2">The sequence shown here is derived from an EMBL/GenBank/DDBJ whole genome shotgun (WGS) entry which is preliminary data.</text>
</comment>
<name>A0A2N0P6A7_9GLOM</name>
<dbReference type="VEuPathDB" id="FungiDB:RhiirFUN_007962"/>